<protein>
    <submittedName>
        <fullName evidence="2">Uncharacterized protein</fullName>
    </submittedName>
</protein>
<accession>A0A2T4CDI1</accession>
<evidence type="ECO:0000313" key="2">
    <source>
        <dbReference type="EMBL" id="PTB79594.1"/>
    </source>
</evidence>
<reference evidence="2 3" key="1">
    <citation type="submission" date="2016-07" db="EMBL/GenBank/DDBJ databases">
        <title>Multiple horizontal gene transfer events from other fungi enriched the ability of initially mycotrophic Trichoderma (Ascomycota) to feed on dead plant biomass.</title>
        <authorList>
            <consortium name="DOE Joint Genome Institute"/>
            <person name="Aerts A."/>
            <person name="Atanasova L."/>
            <person name="Chenthamara K."/>
            <person name="Zhang J."/>
            <person name="Grujic M."/>
            <person name="Henrissat B."/>
            <person name="Kuo A."/>
            <person name="Salamov A."/>
            <person name="Lipzen A."/>
            <person name="Labutti K."/>
            <person name="Barry K."/>
            <person name="Miao Y."/>
            <person name="Rahimi M.J."/>
            <person name="Shen Q."/>
            <person name="Grigoriev I.V."/>
            <person name="Kubicek C.P."/>
            <person name="Druzhinina I.S."/>
        </authorList>
    </citation>
    <scope>NUCLEOTIDE SEQUENCE [LARGE SCALE GENOMIC DNA]</scope>
    <source>
        <strain evidence="2 3">ATCC 18648</strain>
    </source>
</reference>
<sequence length="108" mass="12067">MNQCRVLASVPKRPSNRQARSLALLTTSGCRQAPNSRSKIRISLNRKTSNGEISRAREKGPVGCYTTHENTSSRGEKRIKSRIQAPRNTGEVEEEMKQEQKSPSSDLL</sequence>
<gene>
    <name evidence="2" type="ORF">M440DRAFT_241794</name>
</gene>
<organism evidence="2 3">
    <name type="scientific">Trichoderma longibrachiatum ATCC 18648</name>
    <dbReference type="NCBI Taxonomy" id="983965"/>
    <lineage>
        <taxon>Eukaryota</taxon>
        <taxon>Fungi</taxon>
        <taxon>Dikarya</taxon>
        <taxon>Ascomycota</taxon>
        <taxon>Pezizomycotina</taxon>
        <taxon>Sordariomycetes</taxon>
        <taxon>Hypocreomycetidae</taxon>
        <taxon>Hypocreales</taxon>
        <taxon>Hypocreaceae</taxon>
        <taxon>Trichoderma</taxon>
    </lineage>
</organism>
<dbReference type="AlphaFoldDB" id="A0A2T4CDI1"/>
<dbReference type="EMBL" id="KZ679128">
    <property type="protein sequence ID" value="PTB79594.1"/>
    <property type="molecule type" value="Genomic_DNA"/>
</dbReference>
<evidence type="ECO:0000313" key="3">
    <source>
        <dbReference type="Proteomes" id="UP000240760"/>
    </source>
</evidence>
<proteinExistence type="predicted"/>
<evidence type="ECO:0000256" key="1">
    <source>
        <dbReference type="SAM" id="MobiDB-lite"/>
    </source>
</evidence>
<dbReference type="Proteomes" id="UP000240760">
    <property type="component" value="Unassembled WGS sequence"/>
</dbReference>
<name>A0A2T4CDI1_TRILO</name>
<keyword evidence="3" id="KW-1185">Reference proteome</keyword>
<feature type="region of interest" description="Disordered" evidence="1">
    <location>
        <begin position="47"/>
        <end position="108"/>
    </location>
</feature>